<evidence type="ECO:0000313" key="3">
    <source>
        <dbReference type="Proteomes" id="UP000054477"/>
    </source>
</evidence>
<dbReference type="EMBL" id="KN838605">
    <property type="protein sequence ID" value="KIK01562.1"/>
    <property type="molecule type" value="Genomic_DNA"/>
</dbReference>
<reference evidence="3" key="2">
    <citation type="submission" date="2015-01" db="EMBL/GenBank/DDBJ databases">
        <title>Evolutionary Origins and Diversification of the Mycorrhizal Mutualists.</title>
        <authorList>
            <consortium name="DOE Joint Genome Institute"/>
            <consortium name="Mycorrhizal Genomics Consortium"/>
            <person name="Kohler A."/>
            <person name="Kuo A."/>
            <person name="Nagy L.G."/>
            <person name="Floudas D."/>
            <person name="Copeland A."/>
            <person name="Barry K.W."/>
            <person name="Cichocki N."/>
            <person name="Veneault-Fourrey C."/>
            <person name="LaButti K."/>
            <person name="Lindquist E.A."/>
            <person name="Lipzen A."/>
            <person name="Lundell T."/>
            <person name="Morin E."/>
            <person name="Murat C."/>
            <person name="Riley R."/>
            <person name="Ohm R."/>
            <person name="Sun H."/>
            <person name="Tunlid A."/>
            <person name="Henrissat B."/>
            <person name="Grigoriev I.V."/>
            <person name="Hibbett D.S."/>
            <person name="Martin F."/>
        </authorList>
    </citation>
    <scope>NUCLEOTIDE SEQUENCE [LARGE SCALE GENOMIC DNA]</scope>
    <source>
        <strain evidence="3">LaAM-08-1</strain>
    </source>
</reference>
<sequence length="124" mass="14166">MTDSSFVVIYFQPKGEHPRPYPLNMTHQQTKTRQRRHNTSTTEGIRHVATTHPFYLSISINTSVPLPPFLSCPLLPFPLFLFLIPCSPALFPSPINTCPFVLSFQYLSCLLFSLPLPFSFTQYS</sequence>
<feature type="region of interest" description="Disordered" evidence="1">
    <location>
        <begin position="21"/>
        <end position="42"/>
    </location>
</feature>
<protein>
    <submittedName>
        <fullName evidence="2">Uncharacterized protein</fullName>
    </submittedName>
</protein>
<gene>
    <name evidence="2" type="ORF">K443DRAFT_564409</name>
</gene>
<reference evidence="2 3" key="1">
    <citation type="submission" date="2014-04" db="EMBL/GenBank/DDBJ databases">
        <authorList>
            <consortium name="DOE Joint Genome Institute"/>
            <person name="Kuo A."/>
            <person name="Kohler A."/>
            <person name="Nagy L.G."/>
            <person name="Floudas D."/>
            <person name="Copeland A."/>
            <person name="Barry K.W."/>
            <person name="Cichocki N."/>
            <person name="Veneault-Fourrey C."/>
            <person name="LaButti K."/>
            <person name="Lindquist E.A."/>
            <person name="Lipzen A."/>
            <person name="Lundell T."/>
            <person name="Morin E."/>
            <person name="Murat C."/>
            <person name="Sun H."/>
            <person name="Tunlid A."/>
            <person name="Henrissat B."/>
            <person name="Grigoriev I.V."/>
            <person name="Hibbett D.S."/>
            <person name="Martin F."/>
            <person name="Nordberg H.P."/>
            <person name="Cantor M.N."/>
            <person name="Hua S.X."/>
        </authorList>
    </citation>
    <scope>NUCLEOTIDE SEQUENCE [LARGE SCALE GENOMIC DNA]</scope>
    <source>
        <strain evidence="2 3">LaAM-08-1</strain>
    </source>
</reference>
<evidence type="ECO:0000256" key="1">
    <source>
        <dbReference type="SAM" id="MobiDB-lite"/>
    </source>
</evidence>
<dbReference type="Proteomes" id="UP000054477">
    <property type="component" value="Unassembled WGS sequence"/>
</dbReference>
<evidence type="ECO:0000313" key="2">
    <source>
        <dbReference type="EMBL" id="KIK01562.1"/>
    </source>
</evidence>
<dbReference type="HOGENOM" id="CLU_2004305_0_0_1"/>
<accession>A0A0C9XVD1</accession>
<organism evidence="2 3">
    <name type="scientific">Laccaria amethystina LaAM-08-1</name>
    <dbReference type="NCBI Taxonomy" id="1095629"/>
    <lineage>
        <taxon>Eukaryota</taxon>
        <taxon>Fungi</taxon>
        <taxon>Dikarya</taxon>
        <taxon>Basidiomycota</taxon>
        <taxon>Agaricomycotina</taxon>
        <taxon>Agaricomycetes</taxon>
        <taxon>Agaricomycetidae</taxon>
        <taxon>Agaricales</taxon>
        <taxon>Agaricineae</taxon>
        <taxon>Hydnangiaceae</taxon>
        <taxon>Laccaria</taxon>
    </lineage>
</organism>
<name>A0A0C9XVD1_9AGAR</name>
<keyword evidence="3" id="KW-1185">Reference proteome</keyword>
<dbReference type="AlphaFoldDB" id="A0A0C9XVD1"/>
<proteinExistence type="predicted"/>